<dbReference type="GeneTree" id="ENSGT00940000155103"/>
<accession>A0A3P8TTQ9</accession>
<evidence type="ECO:0000256" key="2">
    <source>
        <dbReference type="SAM" id="MobiDB-lite"/>
    </source>
</evidence>
<dbReference type="PANTHER" id="PTHR15715">
    <property type="entry name" value="CENTROSOMAL PROTEIN OF 170 KDA"/>
    <property type="match status" value="1"/>
</dbReference>
<comment type="similarity">
    <text evidence="1">Belongs to the CEP170 family.</text>
</comment>
<dbReference type="Ensembl" id="ENSAPET00000028761.1">
    <property type="protein sequence ID" value="ENSAPEP00000028021.1"/>
    <property type="gene ID" value="ENSAPEG00000019840.1"/>
</dbReference>
<dbReference type="Pfam" id="PF15308">
    <property type="entry name" value="CEP170_C"/>
    <property type="match status" value="2"/>
</dbReference>
<feature type="region of interest" description="Disordered" evidence="2">
    <location>
        <begin position="62"/>
        <end position="87"/>
    </location>
</feature>
<dbReference type="InterPro" id="IPR051176">
    <property type="entry name" value="Cent_Immune-Sig_Mod"/>
</dbReference>
<evidence type="ECO:0000313" key="4">
    <source>
        <dbReference type="Ensembl" id="ENSAPEP00000028021.1"/>
    </source>
</evidence>
<reference evidence="4" key="3">
    <citation type="submission" date="2025-09" db="UniProtKB">
        <authorList>
            <consortium name="Ensembl"/>
        </authorList>
    </citation>
    <scope>IDENTIFICATION</scope>
</reference>
<protein>
    <submittedName>
        <fullName evidence="4">Centrosomal protein 170Ab</fullName>
    </submittedName>
</protein>
<dbReference type="InterPro" id="IPR029300">
    <property type="entry name" value="CEP170_C"/>
</dbReference>
<evidence type="ECO:0000256" key="1">
    <source>
        <dbReference type="ARBA" id="ARBA00010436"/>
    </source>
</evidence>
<dbReference type="GO" id="GO:0005814">
    <property type="term" value="C:centriole"/>
    <property type="evidence" value="ECO:0007669"/>
    <property type="project" value="TreeGrafter"/>
</dbReference>
<organism evidence="4 5">
    <name type="scientific">Amphiprion percula</name>
    <name type="common">Orange clownfish</name>
    <name type="synonym">Lutjanus percula</name>
    <dbReference type="NCBI Taxonomy" id="161767"/>
    <lineage>
        <taxon>Eukaryota</taxon>
        <taxon>Metazoa</taxon>
        <taxon>Chordata</taxon>
        <taxon>Craniata</taxon>
        <taxon>Vertebrata</taxon>
        <taxon>Euteleostomi</taxon>
        <taxon>Actinopterygii</taxon>
        <taxon>Neopterygii</taxon>
        <taxon>Teleostei</taxon>
        <taxon>Neoteleostei</taxon>
        <taxon>Acanthomorphata</taxon>
        <taxon>Ovalentaria</taxon>
        <taxon>Pomacentridae</taxon>
        <taxon>Amphiprion</taxon>
    </lineage>
</organism>
<name>A0A3P8TTQ9_AMPPE</name>
<keyword evidence="5" id="KW-1185">Reference proteome</keyword>
<sequence length="252" mass="27821">MRDWTAHSEEIARYVGDLAMLAREIHDVAGEIDSVSPAATDPGALLEEHVFDDNLDLGGASTELGTNGRSVELRPRGSNGQSSRSIRRQTWNRDDVNSLLLASVTQLSTRIRQSVDKTTCKIRILFKDKERKWEEIEAKLQAEHDSLLLKSSNKEISTIIQDLKRVERQLTVIDMMVDPDGTLDALSNLGLTSPLTDPKLSPGTQQEASVLHPRAEAALSATRPEGLSTEPCGASDQTADFFAHFNTNTCYY</sequence>
<dbReference type="PANTHER" id="PTHR15715:SF49">
    <property type="entry name" value="CENTROSOMAL PROTEIN OF 170 KDA ISOFORM X1"/>
    <property type="match status" value="1"/>
</dbReference>
<reference evidence="4" key="2">
    <citation type="submission" date="2025-08" db="UniProtKB">
        <authorList>
            <consortium name="Ensembl"/>
        </authorList>
    </citation>
    <scope>IDENTIFICATION</scope>
</reference>
<dbReference type="AlphaFoldDB" id="A0A3P8TTQ9"/>
<proteinExistence type="inferred from homology"/>
<reference evidence="4 5" key="1">
    <citation type="submission" date="2018-03" db="EMBL/GenBank/DDBJ databases">
        <title>Finding Nemo's genes: A chromosome-scale reference assembly of the genome of the orange clownfish Amphiprion percula.</title>
        <authorList>
            <person name="Lehmann R."/>
        </authorList>
    </citation>
    <scope>NUCLEOTIDE SEQUENCE</scope>
</reference>
<dbReference type="Proteomes" id="UP000265080">
    <property type="component" value="Chromosome 3"/>
</dbReference>
<evidence type="ECO:0000259" key="3">
    <source>
        <dbReference type="Pfam" id="PF15308"/>
    </source>
</evidence>
<evidence type="ECO:0000313" key="5">
    <source>
        <dbReference type="Proteomes" id="UP000265080"/>
    </source>
</evidence>
<feature type="domain" description="CEP170 C-terminal" evidence="3">
    <location>
        <begin position="2"/>
        <end position="43"/>
    </location>
</feature>
<feature type="domain" description="CEP170 C-terminal" evidence="3">
    <location>
        <begin position="67"/>
        <end position="188"/>
    </location>
</feature>